<dbReference type="GO" id="GO:0051536">
    <property type="term" value="F:iron-sulfur cluster binding"/>
    <property type="evidence" value="ECO:0007669"/>
    <property type="project" value="InterPro"/>
</dbReference>
<dbReference type="AlphaFoldDB" id="A0A1Y5F8I8"/>
<dbReference type="SUPFAM" id="SSF54292">
    <property type="entry name" value="2Fe-2S ferredoxin-like"/>
    <property type="match status" value="1"/>
</dbReference>
<evidence type="ECO:0000313" key="3">
    <source>
        <dbReference type="EMBL" id="OUR97236.1"/>
    </source>
</evidence>
<organism evidence="3 4">
    <name type="scientific">Halobacteriovorax marinus</name>
    <dbReference type="NCBI Taxonomy" id="97084"/>
    <lineage>
        <taxon>Bacteria</taxon>
        <taxon>Pseudomonadati</taxon>
        <taxon>Bdellovibrionota</taxon>
        <taxon>Bacteriovoracia</taxon>
        <taxon>Bacteriovoracales</taxon>
        <taxon>Halobacteriovoraceae</taxon>
        <taxon>Halobacteriovorax</taxon>
    </lineage>
</organism>
<proteinExistence type="predicted"/>
<evidence type="ECO:0000313" key="4">
    <source>
        <dbReference type="Proteomes" id="UP000196531"/>
    </source>
</evidence>
<feature type="region of interest" description="Disordered" evidence="1">
    <location>
        <begin position="218"/>
        <end position="253"/>
    </location>
</feature>
<evidence type="ECO:0000259" key="2">
    <source>
        <dbReference type="PROSITE" id="PS51085"/>
    </source>
</evidence>
<accession>A0A1Y5F8I8</accession>
<protein>
    <recommendedName>
        <fullName evidence="2">2Fe-2S ferredoxin-type domain-containing protein</fullName>
    </recommendedName>
</protein>
<dbReference type="EMBL" id="MAAO01000006">
    <property type="protein sequence ID" value="OUR97236.1"/>
    <property type="molecule type" value="Genomic_DNA"/>
</dbReference>
<dbReference type="PROSITE" id="PS51085">
    <property type="entry name" value="2FE2S_FER_2"/>
    <property type="match status" value="1"/>
</dbReference>
<dbReference type="Pfam" id="PF00111">
    <property type="entry name" value="Fer2"/>
    <property type="match status" value="1"/>
</dbReference>
<dbReference type="Proteomes" id="UP000196531">
    <property type="component" value="Unassembled WGS sequence"/>
</dbReference>
<dbReference type="InterPro" id="IPR036010">
    <property type="entry name" value="2Fe-2S_ferredoxin-like_sf"/>
</dbReference>
<dbReference type="CDD" id="cd00207">
    <property type="entry name" value="fer2"/>
    <property type="match status" value="1"/>
</dbReference>
<sequence length="253" mass="29001">MYKVTVMPSGASLAIDENESLLTALKEAGYYVKSSCGGHASCTDCIVKILTGEDNVNAPGFDELQLIGNVFHITKERLSCQTRLTGDVTIDISNHDLKKDQEKTKSKTASFSKSKSKSKNAVKVRRKDEIEEIKKEREEQWSEKQLKNDEWHKHWEKTDDTKIKRLGGGKRPKEFRTDHIDHERDAILKDEAMKTRVARERYEQQVKQELETKAAAVKEATAKNVETSTDTDFVQPENKRESNPERKSFRKKD</sequence>
<dbReference type="InterPro" id="IPR012675">
    <property type="entry name" value="Beta-grasp_dom_sf"/>
</dbReference>
<feature type="region of interest" description="Disordered" evidence="1">
    <location>
        <begin position="99"/>
        <end position="123"/>
    </location>
</feature>
<feature type="compositionally biased region" description="Basic residues" evidence="1">
    <location>
        <begin position="114"/>
        <end position="123"/>
    </location>
</feature>
<reference evidence="4" key="1">
    <citation type="journal article" date="2017" name="Proc. Natl. Acad. Sci. U.S.A.">
        <title>Simulation of Deepwater Horizon oil plume reveals substrate specialization within a complex community of hydrocarbon-degraders.</title>
        <authorList>
            <person name="Hu P."/>
            <person name="Dubinsky E.A."/>
            <person name="Probst A.J."/>
            <person name="Wang J."/>
            <person name="Sieber C.M.K."/>
            <person name="Tom L.M."/>
            <person name="Gardinali P."/>
            <person name="Banfield J.F."/>
            <person name="Atlas R.M."/>
            <person name="Andersen G.L."/>
        </authorList>
    </citation>
    <scope>NUCLEOTIDE SEQUENCE [LARGE SCALE GENOMIC DNA]</scope>
</reference>
<feature type="compositionally biased region" description="Basic and acidic residues" evidence="1">
    <location>
        <begin position="237"/>
        <end position="247"/>
    </location>
</feature>
<comment type="caution">
    <text evidence="3">The sequence shown here is derived from an EMBL/GenBank/DDBJ whole genome shotgun (WGS) entry which is preliminary data.</text>
</comment>
<name>A0A1Y5F8I8_9BACT</name>
<dbReference type="InterPro" id="IPR001041">
    <property type="entry name" value="2Fe-2S_ferredoxin-type"/>
</dbReference>
<gene>
    <name evidence="3" type="ORF">A9Q84_12990</name>
</gene>
<feature type="domain" description="2Fe-2S ferredoxin-type" evidence="2">
    <location>
        <begin position="2"/>
        <end position="96"/>
    </location>
</feature>
<dbReference type="Gene3D" id="3.10.20.30">
    <property type="match status" value="1"/>
</dbReference>
<evidence type="ECO:0000256" key="1">
    <source>
        <dbReference type="SAM" id="MobiDB-lite"/>
    </source>
</evidence>